<dbReference type="InterPro" id="IPR037523">
    <property type="entry name" value="VOC_core"/>
</dbReference>
<dbReference type="InterPro" id="IPR029068">
    <property type="entry name" value="Glyas_Bleomycin-R_OHBP_Dase"/>
</dbReference>
<dbReference type="GO" id="GO:0016829">
    <property type="term" value="F:lyase activity"/>
    <property type="evidence" value="ECO:0007669"/>
    <property type="project" value="UniProtKB-KW"/>
</dbReference>
<protein>
    <submittedName>
        <fullName evidence="3">Lactoylglutathione lyase</fullName>
    </submittedName>
</protein>
<dbReference type="GO" id="GO:0004493">
    <property type="term" value="F:methylmalonyl-CoA epimerase activity"/>
    <property type="evidence" value="ECO:0007669"/>
    <property type="project" value="TreeGrafter"/>
</dbReference>
<dbReference type="PROSITE" id="PS51819">
    <property type="entry name" value="VOC"/>
    <property type="match status" value="1"/>
</dbReference>
<dbReference type="GO" id="GO:0046872">
    <property type="term" value="F:metal ion binding"/>
    <property type="evidence" value="ECO:0007669"/>
    <property type="project" value="UniProtKB-KW"/>
</dbReference>
<dbReference type="EMBL" id="BGZO01000025">
    <property type="protein sequence ID" value="GBR76371.1"/>
    <property type="molecule type" value="Genomic_DNA"/>
</dbReference>
<dbReference type="Gene3D" id="3.10.180.10">
    <property type="entry name" value="2,3-Dihydroxybiphenyl 1,2-Dioxygenase, domain 1"/>
    <property type="match status" value="1"/>
</dbReference>
<dbReference type="SUPFAM" id="SSF54593">
    <property type="entry name" value="Glyoxalase/Bleomycin resistance protein/Dihydroxybiphenyl dioxygenase"/>
    <property type="match status" value="1"/>
</dbReference>
<dbReference type="InterPro" id="IPR051785">
    <property type="entry name" value="MMCE/EMCE_epimerase"/>
</dbReference>
<reference evidence="3 4" key="1">
    <citation type="journal article" date="2019" name="ISME J.">
        <title>Genome analyses of uncultured TG2/ZB3 bacteria in 'Margulisbacteria' specifically attached to ectosymbiotic spirochetes of protists in the termite gut.</title>
        <authorList>
            <person name="Utami Y.D."/>
            <person name="Kuwahara H."/>
            <person name="Igai K."/>
            <person name="Murakami T."/>
            <person name="Sugaya K."/>
            <person name="Morikawa T."/>
            <person name="Nagura Y."/>
            <person name="Yuki M."/>
            <person name="Deevong P."/>
            <person name="Inoue T."/>
            <person name="Kihara K."/>
            <person name="Lo N."/>
            <person name="Yamada A."/>
            <person name="Ohkuma M."/>
            <person name="Hongoh Y."/>
        </authorList>
    </citation>
    <scope>NUCLEOTIDE SEQUENCE [LARGE SCALE GENOMIC DNA]</scope>
    <source>
        <strain evidence="3">NkOx7-02</strain>
    </source>
</reference>
<sequence>MNVHHVGYLVRDLASAQEEFLRLGFVVKSAAVRDFARGVDICFIENGGYVLELISPIGAESPLHPLLKKIQNSPYHICYEVEDLPGACARFSADGYMLIGSPAPAPAISGGGGVMVCFLFSPQLGILELLQKNN</sequence>
<accession>A0A388THM6</accession>
<evidence type="ECO:0000256" key="1">
    <source>
        <dbReference type="ARBA" id="ARBA00022723"/>
    </source>
</evidence>
<organism evidence="3 4">
    <name type="scientific">Candidatus Termititenax persephonae</name>
    <dbReference type="NCBI Taxonomy" id="2218525"/>
    <lineage>
        <taxon>Bacteria</taxon>
        <taxon>Bacillati</taxon>
        <taxon>Candidatus Margulisiibacteriota</taxon>
        <taxon>Candidatus Termititenacia</taxon>
        <taxon>Candidatus Termititenacales</taxon>
        <taxon>Candidatus Termititenacaceae</taxon>
        <taxon>Candidatus Termititenax</taxon>
    </lineage>
</organism>
<dbReference type="PANTHER" id="PTHR43048">
    <property type="entry name" value="METHYLMALONYL-COA EPIMERASE"/>
    <property type="match status" value="1"/>
</dbReference>
<comment type="caution">
    <text evidence="3">The sequence shown here is derived from an EMBL/GenBank/DDBJ whole genome shotgun (WGS) entry which is preliminary data.</text>
</comment>
<proteinExistence type="predicted"/>
<evidence type="ECO:0000259" key="2">
    <source>
        <dbReference type="PROSITE" id="PS51819"/>
    </source>
</evidence>
<keyword evidence="4" id="KW-1185">Reference proteome</keyword>
<dbReference type="Proteomes" id="UP000275925">
    <property type="component" value="Unassembled WGS sequence"/>
</dbReference>
<dbReference type="GO" id="GO:0046491">
    <property type="term" value="P:L-methylmalonyl-CoA metabolic process"/>
    <property type="evidence" value="ECO:0007669"/>
    <property type="project" value="TreeGrafter"/>
</dbReference>
<keyword evidence="1" id="KW-0479">Metal-binding</keyword>
<evidence type="ECO:0000313" key="3">
    <source>
        <dbReference type="EMBL" id="GBR76371.1"/>
    </source>
</evidence>
<feature type="domain" description="VOC" evidence="2">
    <location>
        <begin position="2"/>
        <end position="132"/>
    </location>
</feature>
<dbReference type="AlphaFoldDB" id="A0A388THM6"/>
<evidence type="ECO:0000313" key="4">
    <source>
        <dbReference type="Proteomes" id="UP000275925"/>
    </source>
</evidence>
<dbReference type="Pfam" id="PF13669">
    <property type="entry name" value="Glyoxalase_4"/>
    <property type="match status" value="1"/>
</dbReference>
<dbReference type="PANTHER" id="PTHR43048:SF3">
    <property type="entry name" value="METHYLMALONYL-COA EPIMERASE, MITOCHONDRIAL"/>
    <property type="match status" value="1"/>
</dbReference>
<gene>
    <name evidence="3" type="primary">gloA</name>
    <name evidence="3" type="ORF">NO2_0933</name>
</gene>
<keyword evidence="3" id="KW-0456">Lyase</keyword>
<name>A0A388THM6_9BACT</name>